<dbReference type="InterPro" id="IPR036837">
    <property type="entry name" value="Cation_efflux_CTD_sf"/>
</dbReference>
<evidence type="ECO:0000313" key="13">
    <source>
        <dbReference type="Proteomes" id="UP000261166"/>
    </source>
</evidence>
<dbReference type="InterPro" id="IPR002524">
    <property type="entry name" value="Cation_efflux"/>
</dbReference>
<dbReference type="FunFam" id="1.20.1510.10:FF:000006">
    <property type="entry name" value="Divalent cation efflux transporter"/>
    <property type="match status" value="1"/>
</dbReference>
<reference evidence="12 13" key="1">
    <citation type="submission" date="2018-08" db="EMBL/GenBank/DDBJ databases">
        <title>A genome reference for cultivated species of the human gut microbiota.</title>
        <authorList>
            <person name="Zou Y."/>
            <person name="Xue W."/>
            <person name="Luo G."/>
        </authorList>
    </citation>
    <scope>NUCLEOTIDE SEQUENCE [LARGE SCALE GENOMIC DNA]</scope>
    <source>
        <strain evidence="11 13">AF26-4BH</strain>
        <strain evidence="10 12">TF05-5AC</strain>
    </source>
</reference>
<dbReference type="InterPro" id="IPR050291">
    <property type="entry name" value="CDF_Transporter"/>
</dbReference>
<evidence type="ECO:0000313" key="12">
    <source>
        <dbReference type="Proteomes" id="UP000260812"/>
    </source>
</evidence>
<evidence type="ECO:0000313" key="11">
    <source>
        <dbReference type="EMBL" id="RGE66501.1"/>
    </source>
</evidence>
<dbReference type="InterPro" id="IPR027470">
    <property type="entry name" value="Cation_efflux_CTD"/>
</dbReference>
<evidence type="ECO:0000259" key="9">
    <source>
        <dbReference type="Pfam" id="PF16916"/>
    </source>
</evidence>
<evidence type="ECO:0000259" key="8">
    <source>
        <dbReference type="Pfam" id="PF01545"/>
    </source>
</evidence>
<dbReference type="EMBL" id="QVLV01000045">
    <property type="protein sequence ID" value="RGE55523.1"/>
    <property type="molecule type" value="Genomic_DNA"/>
</dbReference>
<organism evidence="11 13">
    <name type="scientific">Eisenbergiella massiliensis</name>
    <dbReference type="NCBI Taxonomy" id="1720294"/>
    <lineage>
        <taxon>Bacteria</taxon>
        <taxon>Bacillati</taxon>
        <taxon>Bacillota</taxon>
        <taxon>Clostridia</taxon>
        <taxon>Lachnospirales</taxon>
        <taxon>Lachnospiraceae</taxon>
        <taxon>Eisenbergiella</taxon>
    </lineage>
</organism>
<dbReference type="GO" id="GO:0016020">
    <property type="term" value="C:membrane"/>
    <property type="evidence" value="ECO:0007669"/>
    <property type="project" value="UniProtKB-SubCell"/>
</dbReference>
<keyword evidence="6 7" id="KW-0472">Membrane</keyword>
<dbReference type="EMBL" id="QVLU01000029">
    <property type="protein sequence ID" value="RGE66501.1"/>
    <property type="molecule type" value="Genomic_DNA"/>
</dbReference>
<dbReference type="PANTHER" id="PTHR43840">
    <property type="entry name" value="MITOCHONDRIAL METAL TRANSPORTER 1-RELATED"/>
    <property type="match status" value="1"/>
</dbReference>
<dbReference type="GO" id="GO:0008324">
    <property type="term" value="F:monoatomic cation transmembrane transporter activity"/>
    <property type="evidence" value="ECO:0007669"/>
    <property type="project" value="InterPro"/>
</dbReference>
<evidence type="ECO:0000256" key="1">
    <source>
        <dbReference type="ARBA" id="ARBA00004141"/>
    </source>
</evidence>
<sequence>MKQGNQNRNYRTAMQVSIVSIAVNAVLTLFKLFVGIAAQSGAMVSDAVHSASDVFSTLIVIAGVTVAEKRPDSGHPYGHERMECVASLLLAVILAATGIGIGAAGMKRIAEGGLLAVPGMAALLAAVISIAVKEWMFRFTKRAAGRIKSGALMADAWHHRSDALSSVGAFAGILGARLGFPVLDPAAGLVICIFIEKAALEIFRDASDKLVDKACPAETAEKIRAAILGIHGVEQIDLLNTRLFGSRIYVDVEISMDGSKSLTDSHRTAEAVHLAVENAIPEVKHCMVHVNPLGKEKESKIPSEKISG</sequence>
<dbReference type="Proteomes" id="UP000261166">
    <property type="component" value="Unassembled WGS sequence"/>
</dbReference>
<dbReference type="GeneID" id="97990781"/>
<dbReference type="Gene3D" id="1.20.1510.10">
    <property type="entry name" value="Cation efflux protein transmembrane domain"/>
    <property type="match status" value="1"/>
</dbReference>
<dbReference type="AlphaFoldDB" id="A0A3E3IHU9"/>
<evidence type="ECO:0000256" key="4">
    <source>
        <dbReference type="ARBA" id="ARBA00022692"/>
    </source>
</evidence>
<keyword evidence="4 7" id="KW-0812">Transmembrane</keyword>
<dbReference type="Gene3D" id="3.30.70.1350">
    <property type="entry name" value="Cation efflux protein, cytoplasmic domain"/>
    <property type="match status" value="1"/>
</dbReference>
<gene>
    <name evidence="11" type="ORF">DWY69_24390</name>
    <name evidence="10" type="ORF">DXC51_29005</name>
</gene>
<dbReference type="SUPFAM" id="SSF160240">
    <property type="entry name" value="Cation efflux protein cytoplasmic domain-like"/>
    <property type="match status" value="1"/>
</dbReference>
<evidence type="ECO:0000256" key="6">
    <source>
        <dbReference type="ARBA" id="ARBA00023136"/>
    </source>
</evidence>
<dbReference type="Pfam" id="PF16916">
    <property type="entry name" value="ZT_dimer"/>
    <property type="match status" value="1"/>
</dbReference>
<dbReference type="OrthoDB" id="9806522at2"/>
<dbReference type="InterPro" id="IPR058533">
    <property type="entry name" value="Cation_efflux_TM"/>
</dbReference>
<feature type="transmembrane region" description="Helical" evidence="7">
    <location>
        <begin position="112"/>
        <end position="132"/>
    </location>
</feature>
<feature type="domain" description="Cation efflux protein cytoplasmic" evidence="9">
    <location>
        <begin position="216"/>
        <end position="292"/>
    </location>
</feature>
<evidence type="ECO:0000256" key="7">
    <source>
        <dbReference type="SAM" id="Phobius"/>
    </source>
</evidence>
<accession>A0A3E3IHU9</accession>
<keyword evidence="3" id="KW-0813">Transport</keyword>
<protein>
    <submittedName>
        <fullName evidence="11">Cation transporter</fullName>
    </submittedName>
</protein>
<name>A0A3E3IHU9_9FIRM</name>
<evidence type="ECO:0000256" key="2">
    <source>
        <dbReference type="ARBA" id="ARBA00008114"/>
    </source>
</evidence>
<dbReference type="InterPro" id="IPR027469">
    <property type="entry name" value="Cation_efflux_TMD_sf"/>
</dbReference>
<dbReference type="RefSeq" id="WP_025490047.1">
    <property type="nucleotide sequence ID" value="NZ_CALBAU010000035.1"/>
</dbReference>
<feature type="transmembrane region" description="Helical" evidence="7">
    <location>
        <begin position="88"/>
        <end position="106"/>
    </location>
</feature>
<dbReference type="Proteomes" id="UP000260812">
    <property type="component" value="Unassembled WGS sequence"/>
</dbReference>
<proteinExistence type="inferred from homology"/>
<comment type="subcellular location">
    <subcellularLocation>
        <location evidence="1">Membrane</location>
        <topology evidence="1">Multi-pass membrane protein</topology>
    </subcellularLocation>
</comment>
<keyword evidence="5 7" id="KW-1133">Transmembrane helix</keyword>
<feature type="domain" description="Cation efflux protein transmembrane" evidence="8">
    <location>
        <begin position="18"/>
        <end position="210"/>
    </location>
</feature>
<dbReference type="PANTHER" id="PTHR43840:SF15">
    <property type="entry name" value="MITOCHONDRIAL METAL TRANSPORTER 1-RELATED"/>
    <property type="match status" value="1"/>
</dbReference>
<keyword evidence="12" id="KW-1185">Reference proteome</keyword>
<evidence type="ECO:0000256" key="5">
    <source>
        <dbReference type="ARBA" id="ARBA00022989"/>
    </source>
</evidence>
<dbReference type="SUPFAM" id="SSF161111">
    <property type="entry name" value="Cation efflux protein transmembrane domain-like"/>
    <property type="match status" value="1"/>
</dbReference>
<evidence type="ECO:0000256" key="3">
    <source>
        <dbReference type="ARBA" id="ARBA00022448"/>
    </source>
</evidence>
<feature type="transmembrane region" description="Helical" evidence="7">
    <location>
        <begin position="12"/>
        <end position="36"/>
    </location>
</feature>
<dbReference type="NCBIfam" id="TIGR01297">
    <property type="entry name" value="CDF"/>
    <property type="match status" value="1"/>
</dbReference>
<comment type="caution">
    <text evidence="11">The sequence shown here is derived from an EMBL/GenBank/DDBJ whole genome shotgun (WGS) entry which is preliminary data.</text>
</comment>
<evidence type="ECO:0000313" key="10">
    <source>
        <dbReference type="EMBL" id="RGE55523.1"/>
    </source>
</evidence>
<comment type="similarity">
    <text evidence="2">Belongs to the cation diffusion facilitator (CDF) transporter (TC 2.A.4) family.</text>
</comment>
<dbReference type="Pfam" id="PF01545">
    <property type="entry name" value="Cation_efflux"/>
    <property type="match status" value="1"/>
</dbReference>